<accession>A0A075SGU1</accession>
<dbReference type="EMBL" id="CP008921">
    <property type="protein sequence ID" value="AIG43494.1"/>
    <property type="molecule type" value="Genomic_DNA"/>
</dbReference>
<dbReference type="Gene3D" id="1.10.10.10">
    <property type="entry name" value="Winged helix-like DNA-binding domain superfamily/Winged helix DNA-binding domain"/>
    <property type="match status" value="1"/>
</dbReference>
<dbReference type="GO" id="GO:0006355">
    <property type="term" value="P:regulation of DNA-templated transcription"/>
    <property type="evidence" value="ECO:0007669"/>
    <property type="project" value="InterPro"/>
</dbReference>
<dbReference type="PANTHER" id="PTHR45566">
    <property type="entry name" value="HTH-TYPE TRANSCRIPTIONAL REGULATOR YHJB-RELATED"/>
    <property type="match status" value="1"/>
</dbReference>
<evidence type="ECO:0000256" key="5">
    <source>
        <dbReference type="PROSITE-ProRule" id="PRU00169"/>
    </source>
</evidence>
<dbReference type="CDD" id="cd06170">
    <property type="entry name" value="LuxR_C_like"/>
    <property type="match status" value="1"/>
</dbReference>
<organism evidence="8 9">
    <name type="scientific">Streptococcus suis 6407</name>
    <dbReference type="NCBI Taxonomy" id="1214179"/>
    <lineage>
        <taxon>Bacteria</taxon>
        <taxon>Bacillati</taxon>
        <taxon>Bacillota</taxon>
        <taxon>Bacilli</taxon>
        <taxon>Lactobacillales</taxon>
        <taxon>Streptococcaceae</taxon>
        <taxon>Streptococcus</taxon>
    </lineage>
</organism>
<dbReference type="Gene3D" id="3.40.50.2300">
    <property type="match status" value="1"/>
</dbReference>
<feature type="modified residue" description="4-aspartylphosphate" evidence="5">
    <location>
        <position position="54"/>
    </location>
</feature>
<keyword evidence="1" id="KW-0902">Two-component regulatory system</keyword>
<dbReference type="InterPro" id="IPR011006">
    <property type="entry name" value="CheY-like_superfamily"/>
</dbReference>
<dbReference type="AlphaFoldDB" id="A0A075SGU1"/>
<name>A0A075SGU1_STRSU</name>
<gene>
    <name evidence="8" type="ORF">ID09_05415</name>
</gene>
<dbReference type="RefSeq" id="WP_024381910.1">
    <property type="nucleotide sequence ID" value="NZ_ALLE01000017.1"/>
</dbReference>
<evidence type="ECO:0000256" key="2">
    <source>
        <dbReference type="ARBA" id="ARBA00023015"/>
    </source>
</evidence>
<keyword evidence="2" id="KW-0805">Transcription regulation</keyword>
<evidence type="ECO:0000256" key="4">
    <source>
        <dbReference type="ARBA" id="ARBA00023163"/>
    </source>
</evidence>
<feature type="domain" description="Response regulatory" evidence="7">
    <location>
        <begin position="2"/>
        <end position="122"/>
    </location>
</feature>
<dbReference type="SUPFAM" id="SSF46894">
    <property type="entry name" value="C-terminal effector domain of the bipartite response regulators"/>
    <property type="match status" value="1"/>
</dbReference>
<dbReference type="SMART" id="SM00448">
    <property type="entry name" value="REC"/>
    <property type="match status" value="1"/>
</dbReference>
<dbReference type="Pfam" id="PF00196">
    <property type="entry name" value="GerE"/>
    <property type="match status" value="1"/>
</dbReference>
<evidence type="ECO:0000259" key="7">
    <source>
        <dbReference type="PROSITE" id="PS50110"/>
    </source>
</evidence>
<protein>
    <submittedName>
        <fullName evidence="8">LuxR family transcriptional regulator</fullName>
    </submittedName>
</protein>
<evidence type="ECO:0000256" key="3">
    <source>
        <dbReference type="ARBA" id="ARBA00023125"/>
    </source>
</evidence>
<dbReference type="InterPro" id="IPR000792">
    <property type="entry name" value="Tscrpt_reg_LuxR_C"/>
</dbReference>
<evidence type="ECO:0000313" key="9">
    <source>
        <dbReference type="Proteomes" id="UP000028185"/>
    </source>
</evidence>
<dbReference type="HOGENOM" id="CLU_000445_90_1_9"/>
<dbReference type="InterPro" id="IPR036388">
    <property type="entry name" value="WH-like_DNA-bd_sf"/>
</dbReference>
<sequence>MKILLIDDHILFAESLALTIHQYQPDIHIDILNDEDEFKSIFSKVIEYQVILLDINLDNKFSTDGFGIAQDILEEYPDSKIALLTGFDLPVYEYQAQKIGVKAFVPKNISSKRLIQILKDISYGKNYFPNQNYFIDELTEREKEILIHLGNGEKRKDIAKSLYISDRTLTNHIQNILEKLEVDSTLKAVIKAQKLGYIK</sequence>
<dbReference type="SMART" id="SM00421">
    <property type="entry name" value="HTH_LUXR"/>
    <property type="match status" value="1"/>
</dbReference>
<dbReference type="PATRIC" id="fig|1214179.4.peg.1048"/>
<dbReference type="SUPFAM" id="SSF52172">
    <property type="entry name" value="CheY-like"/>
    <property type="match status" value="1"/>
</dbReference>
<feature type="domain" description="HTH luxR-type" evidence="6">
    <location>
        <begin position="131"/>
        <end position="196"/>
    </location>
</feature>
<dbReference type="GO" id="GO:0000160">
    <property type="term" value="P:phosphorelay signal transduction system"/>
    <property type="evidence" value="ECO:0007669"/>
    <property type="project" value="UniProtKB-KW"/>
</dbReference>
<dbReference type="PROSITE" id="PS50043">
    <property type="entry name" value="HTH_LUXR_2"/>
    <property type="match status" value="1"/>
</dbReference>
<dbReference type="InterPro" id="IPR001789">
    <property type="entry name" value="Sig_transdc_resp-reg_receiver"/>
</dbReference>
<dbReference type="PRINTS" id="PR00038">
    <property type="entry name" value="HTHLUXR"/>
</dbReference>
<dbReference type="GO" id="GO:0003677">
    <property type="term" value="F:DNA binding"/>
    <property type="evidence" value="ECO:0007669"/>
    <property type="project" value="UniProtKB-KW"/>
</dbReference>
<proteinExistence type="predicted"/>
<keyword evidence="3" id="KW-0238">DNA-binding</keyword>
<keyword evidence="4" id="KW-0804">Transcription</keyword>
<evidence type="ECO:0000313" key="8">
    <source>
        <dbReference type="EMBL" id="AIG43494.1"/>
    </source>
</evidence>
<reference evidence="8 9" key="1">
    <citation type="journal article" date="2014" name="Genome Announc.">
        <title>Whole-Genome Sequence of Streptococcus suis Serotype 4 Reference Strain 6407.</title>
        <authorList>
            <person name="Wang K."/>
            <person name="Chen J."/>
            <person name="Yao H."/>
            <person name="Lu C."/>
        </authorList>
    </citation>
    <scope>NUCLEOTIDE SEQUENCE [LARGE SCALE GENOMIC DNA]</scope>
    <source>
        <strain evidence="8">6407</strain>
    </source>
</reference>
<dbReference type="PANTHER" id="PTHR45566:SF1">
    <property type="entry name" value="HTH-TYPE TRANSCRIPTIONAL REGULATOR YHJB-RELATED"/>
    <property type="match status" value="1"/>
</dbReference>
<dbReference type="InterPro" id="IPR016032">
    <property type="entry name" value="Sig_transdc_resp-reg_C-effctor"/>
</dbReference>
<evidence type="ECO:0000256" key="1">
    <source>
        <dbReference type="ARBA" id="ARBA00023012"/>
    </source>
</evidence>
<keyword evidence="5" id="KW-0597">Phosphoprotein</keyword>
<dbReference type="PROSITE" id="PS50110">
    <property type="entry name" value="RESPONSE_REGULATORY"/>
    <property type="match status" value="1"/>
</dbReference>
<dbReference type="InterPro" id="IPR051015">
    <property type="entry name" value="EvgA-like"/>
</dbReference>
<evidence type="ECO:0000259" key="6">
    <source>
        <dbReference type="PROSITE" id="PS50043"/>
    </source>
</evidence>
<dbReference type="Pfam" id="PF00072">
    <property type="entry name" value="Response_reg"/>
    <property type="match status" value="1"/>
</dbReference>
<dbReference type="Proteomes" id="UP000028185">
    <property type="component" value="Chromosome"/>
</dbReference>